<name>A0A8H2DPE3_ORBOL</name>
<evidence type="ECO:0000313" key="3">
    <source>
        <dbReference type="Proteomes" id="UP000297595"/>
    </source>
</evidence>
<accession>A0A8H2DPE3</accession>
<dbReference type="Proteomes" id="UP000297595">
    <property type="component" value="Unassembled WGS sequence"/>
</dbReference>
<dbReference type="EMBL" id="SOZJ01000006">
    <property type="protein sequence ID" value="TGJ65135.1"/>
    <property type="molecule type" value="Genomic_DNA"/>
</dbReference>
<comment type="caution">
    <text evidence="2">The sequence shown here is derived from an EMBL/GenBank/DDBJ whole genome shotgun (WGS) entry which is preliminary data.</text>
</comment>
<sequence>MFLIELFDVRSIVEIEIRRYLIYRTRGSALYPLVLEIPLYRIEGRHASNSAFLYILVEEINRWIRTVSCLNLSSSLDHSIIIKKVPSDVIPRQDHAGESEVSPLFPPLSLSSFK</sequence>
<evidence type="ECO:0000313" key="2">
    <source>
        <dbReference type="EMBL" id="TGJ65135.1"/>
    </source>
</evidence>
<evidence type="ECO:0000256" key="1">
    <source>
        <dbReference type="SAM" id="MobiDB-lite"/>
    </source>
</evidence>
<organism evidence="2 3">
    <name type="scientific">Orbilia oligospora</name>
    <name type="common">Nematode-trapping fungus</name>
    <name type="synonym">Arthrobotrys oligospora</name>
    <dbReference type="NCBI Taxonomy" id="2813651"/>
    <lineage>
        <taxon>Eukaryota</taxon>
        <taxon>Fungi</taxon>
        <taxon>Dikarya</taxon>
        <taxon>Ascomycota</taxon>
        <taxon>Pezizomycotina</taxon>
        <taxon>Orbiliomycetes</taxon>
        <taxon>Orbiliales</taxon>
        <taxon>Orbiliaceae</taxon>
        <taxon>Orbilia</taxon>
    </lineage>
</organism>
<feature type="region of interest" description="Disordered" evidence="1">
    <location>
        <begin position="93"/>
        <end position="114"/>
    </location>
</feature>
<gene>
    <name evidence="2" type="ORF">EYR41_009132</name>
</gene>
<protein>
    <submittedName>
        <fullName evidence="2">Uncharacterized protein</fullName>
    </submittedName>
</protein>
<reference evidence="2 3" key="1">
    <citation type="submission" date="2019-03" db="EMBL/GenBank/DDBJ databases">
        <title>Nematode-trapping fungi genome.</title>
        <authorList>
            <person name="Vidal-Diez De Ulzurrun G."/>
        </authorList>
    </citation>
    <scope>NUCLEOTIDE SEQUENCE [LARGE SCALE GENOMIC DNA]</scope>
    <source>
        <strain evidence="2 3">TWF154</strain>
    </source>
</reference>
<dbReference type="AlphaFoldDB" id="A0A8H2DPE3"/>
<proteinExistence type="predicted"/>